<evidence type="ECO:0000259" key="2">
    <source>
        <dbReference type="Pfam" id="PF10400"/>
    </source>
</evidence>
<feature type="domain" description="Transcription regulator PadR C-terminal" evidence="2">
    <location>
        <begin position="97"/>
        <end position="180"/>
    </location>
</feature>
<dbReference type="PATRIC" id="fig|1212489.4.peg.551"/>
<comment type="caution">
    <text evidence="3">The sequence shown here is derived from an EMBL/GenBank/DDBJ whole genome shotgun (WGS) entry which is preliminary data.</text>
</comment>
<accession>A0A0W0TC66</accession>
<dbReference type="Proteomes" id="UP000054736">
    <property type="component" value="Unassembled WGS sequence"/>
</dbReference>
<evidence type="ECO:0000259" key="1">
    <source>
        <dbReference type="Pfam" id="PF03551"/>
    </source>
</evidence>
<dbReference type="AlphaFoldDB" id="A0A0W0TC66"/>
<dbReference type="SUPFAM" id="SSF46785">
    <property type="entry name" value="Winged helix' DNA-binding domain"/>
    <property type="match status" value="1"/>
</dbReference>
<dbReference type="Pfam" id="PF03551">
    <property type="entry name" value="PadR"/>
    <property type="match status" value="1"/>
</dbReference>
<evidence type="ECO:0000313" key="4">
    <source>
        <dbReference type="Proteomes" id="UP000054736"/>
    </source>
</evidence>
<dbReference type="EMBL" id="LNXY01000003">
    <property type="protein sequence ID" value="KTC93161.1"/>
    <property type="molecule type" value="Genomic_DNA"/>
</dbReference>
<reference evidence="3 4" key="1">
    <citation type="submission" date="2015-11" db="EMBL/GenBank/DDBJ databases">
        <title>Genomic analysis of 38 Legionella species identifies large and diverse effector repertoires.</title>
        <authorList>
            <person name="Burstein D."/>
            <person name="Amaro F."/>
            <person name="Zusman T."/>
            <person name="Lifshitz Z."/>
            <person name="Cohen O."/>
            <person name="Gilbert J.A."/>
            <person name="Pupko T."/>
            <person name="Shuman H.A."/>
            <person name="Segal G."/>
        </authorList>
    </citation>
    <scope>NUCLEOTIDE SEQUENCE [LARGE SCALE GENOMIC DNA]</scope>
    <source>
        <strain evidence="3 4">ATCC 700990</strain>
    </source>
</reference>
<proteinExistence type="predicted"/>
<protein>
    <submittedName>
        <fullName evidence="3">Transcriptional regulator PadR-like family protein</fullName>
    </submittedName>
</protein>
<dbReference type="Gene3D" id="1.10.10.10">
    <property type="entry name" value="Winged helix-like DNA-binding domain superfamily/Winged helix DNA-binding domain"/>
    <property type="match status" value="1"/>
</dbReference>
<dbReference type="OrthoDB" id="3186544at2"/>
<keyword evidence="4" id="KW-1185">Reference proteome</keyword>
<dbReference type="Gene3D" id="6.10.140.190">
    <property type="match status" value="1"/>
</dbReference>
<dbReference type="PANTHER" id="PTHR43252">
    <property type="entry name" value="TRANSCRIPTIONAL REGULATOR YQJI"/>
    <property type="match status" value="1"/>
</dbReference>
<gene>
    <name evidence="3" type="ORF">Ldro_0532</name>
</gene>
<dbReference type="PANTHER" id="PTHR43252:SF6">
    <property type="entry name" value="NEGATIVE TRANSCRIPTION REGULATOR PADR"/>
    <property type="match status" value="1"/>
</dbReference>
<dbReference type="InterPro" id="IPR036390">
    <property type="entry name" value="WH_DNA-bd_sf"/>
</dbReference>
<sequence>MKERSRTKYTVLGMLALEDLTGYEIIKMIQSSTNYFWSESEGQIYPTLAQCVADGFATCKEEKSEKINRTKKVYSITSLGKKELIYWLKKEPQSALVRNELLLKLFFGGNIDKRDNIHHVVHRQKEIEAEMESYKKLREEIVSEHKNSPHLKYWLITLDCGIKSSKAELAWCQETLKILESE</sequence>
<dbReference type="InterPro" id="IPR036388">
    <property type="entry name" value="WH-like_DNA-bd_sf"/>
</dbReference>
<feature type="domain" description="Transcription regulator PadR N-terminal" evidence="1">
    <location>
        <begin position="11"/>
        <end position="84"/>
    </location>
</feature>
<dbReference type="STRING" id="1212489.Ldro_0532"/>
<evidence type="ECO:0000313" key="3">
    <source>
        <dbReference type="EMBL" id="KTC93161.1"/>
    </source>
</evidence>
<dbReference type="Pfam" id="PF10400">
    <property type="entry name" value="Vir_act_alpha_C"/>
    <property type="match status" value="1"/>
</dbReference>
<organism evidence="3 4">
    <name type="scientific">Legionella drozanskii LLAP-1</name>
    <dbReference type="NCBI Taxonomy" id="1212489"/>
    <lineage>
        <taxon>Bacteria</taxon>
        <taxon>Pseudomonadati</taxon>
        <taxon>Pseudomonadota</taxon>
        <taxon>Gammaproteobacteria</taxon>
        <taxon>Legionellales</taxon>
        <taxon>Legionellaceae</taxon>
        <taxon>Legionella</taxon>
    </lineage>
</organism>
<dbReference type="InterPro" id="IPR005149">
    <property type="entry name" value="Tscrpt_reg_PadR_N"/>
</dbReference>
<dbReference type="InterPro" id="IPR018309">
    <property type="entry name" value="Tscrpt_reg_PadR_C"/>
</dbReference>
<name>A0A0W0TC66_9GAMM</name>
<dbReference type="RefSeq" id="WP_058494882.1">
    <property type="nucleotide sequence ID" value="NZ_CAAAIU010000003.1"/>
</dbReference>